<dbReference type="AlphaFoldDB" id="A0A1Y0AZH5"/>
<gene>
    <name evidence="2" type="ORF">AEK19_MT0267</name>
</gene>
<keyword evidence="2" id="KW-0496">Mitochondrion</keyword>
<feature type="chain" id="PRO_5012462958" evidence="1">
    <location>
        <begin position="20"/>
        <end position="42"/>
    </location>
</feature>
<evidence type="ECO:0000313" key="2">
    <source>
        <dbReference type="EMBL" id="ART30544.1"/>
    </source>
</evidence>
<geneLocation type="mitochondrion" evidence="2"/>
<dbReference type="EMBL" id="KY774314">
    <property type="protein sequence ID" value="ART30544.1"/>
    <property type="molecule type" value="Genomic_DNA"/>
</dbReference>
<organism evidence="2">
    <name type="scientific">Utricularia reniformis</name>
    <dbReference type="NCBI Taxonomy" id="192314"/>
    <lineage>
        <taxon>Eukaryota</taxon>
        <taxon>Viridiplantae</taxon>
        <taxon>Streptophyta</taxon>
        <taxon>Embryophyta</taxon>
        <taxon>Tracheophyta</taxon>
        <taxon>Spermatophyta</taxon>
        <taxon>Magnoliopsida</taxon>
        <taxon>eudicotyledons</taxon>
        <taxon>Gunneridae</taxon>
        <taxon>Pentapetalae</taxon>
        <taxon>asterids</taxon>
        <taxon>lamiids</taxon>
        <taxon>Lamiales</taxon>
        <taxon>Lentibulariaceae</taxon>
        <taxon>Utricularia</taxon>
    </lineage>
</organism>
<keyword evidence="1" id="KW-0732">Signal</keyword>
<sequence>MLLSLWLLLSFGLDQGILAWLAKELIVAGWLVDRCLASEEPD</sequence>
<reference evidence="2" key="1">
    <citation type="submission" date="2017-03" db="EMBL/GenBank/DDBJ databases">
        <title>The mitochondrial genome of the carnivorous plant Utricularia reniformis (Lentibulariaceae): structure, comparative analysis and evolutionary landmarks.</title>
        <authorList>
            <person name="Silva S.R."/>
            <person name="Alvarenga D.O."/>
            <person name="Michael T.P."/>
            <person name="Miranda V.F.O."/>
            <person name="Varani A.M."/>
        </authorList>
    </citation>
    <scope>NUCLEOTIDE SEQUENCE</scope>
</reference>
<protein>
    <submittedName>
        <fullName evidence="2">Uncharacterized protein</fullName>
    </submittedName>
</protein>
<feature type="signal peptide" evidence="1">
    <location>
        <begin position="1"/>
        <end position="19"/>
    </location>
</feature>
<name>A0A1Y0AZH5_9LAMI</name>
<proteinExistence type="predicted"/>
<evidence type="ECO:0000256" key="1">
    <source>
        <dbReference type="SAM" id="SignalP"/>
    </source>
</evidence>
<accession>A0A1Y0AZH5</accession>